<feature type="compositionally biased region" description="Low complexity" evidence="1">
    <location>
        <begin position="25"/>
        <end position="43"/>
    </location>
</feature>
<keyword evidence="4" id="KW-1185">Reference proteome</keyword>
<feature type="compositionally biased region" description="Low complexity" evidence="1">
    <location>
        <begin position="277"/>
        <end position="292"/>
    </location>
</feature>
<dbReference type="STRING" id="104421.E2ANT0"/>
<protein>
    <submittedName>
        <fullName evidence="3">Beta-2-syntrophin</fullName>
    </submittedName>
</protein>
<feature type="region of interest" description="Disordered" evidence="1">
    <location>
        <begin position="20"/>
        <end position="43"/>
    </location>
</feature>
<evidence type="ECO:0000256" key="1">
    <source>
        <dbReference type="SAM" id="MobiDB-lite"/>
    </source>
</evidence>
<organism evidence="4">
    <name type="scientific">Camponotus floridanus</name>
    <name type="common">Florida carpenter ant</name>
    <dbReference type="NCBI Taxonomy" id="104421"/>
    <lineage>
        <taxon>Eukaryota</taxon>
        <taxon>Metazoa</taxon>
        <taxon>Ecdysozoa</taxon>
        <taxon>Arthropoda</taxon>
        <taxon>Hexapoda</taxon>
        <taxon>Insecta</taxon>
        <taxon>Pterygota</taxon>
        <taxon>Neoptera</taxon>
        <taxon>Endopterygota</taxon>
        <taxon>Hymenoptera</taxon>
        <taxon>Apocrita</taxon>
        <taxon>Aculeata</taxon>
        <taxon>Formicoidea</taxon>
        <taxon>Formicidae</taxon>
        <taxon>Formicinae</taxon>
        <taxon>Camponotus</taxon>
    </lineage>
</organism>
<dbReference type="AlphaFoldDB" id="E2ANT0"/>
<dbReference type="InParanoid" id="E2ANT0"/>
<feature type="region of interest" description="Disordered" evidence="1">
    <location>
        <begin position="277"/>
        <end position="305"/>
    </location>
</feature>
<feature type="transmembrane region" description="Helical" evidence="2">
    <location>
        <begin position="251"/>
        <end position="270"/>
    </location>
</feature>
<sequence>MSLSKTEKCQVFSCVCQDTNKNGRASSESSEDGAGSSASTSRGAGSGFGLAGGCTGGWRSVFGAVSGRELRLYECAPWSPEAWASPSITCPLIATRKDDPGIFYTISKTSGKNKSRLGLAESAFPRYSYPDCSYWKKCVKPVLVQCKRNFIVPVSREPFLFGPALISSRRSSTLIRQIRKASRNKCLQERRPIHVVLVRKHPDWSFQYSPSRLGAHIVSTRDAQCSGEPLQHKFLGKISYRMVYNTYKIILLYKILYLAILTILIILNNFGDPNNPSDLNNPNDHNNLNDPNSFHDSNSPNCSAN</sequence>
<proteinExistence type="predicted"/>
<name>E2ANT0_CAMFO</name>
<keyword evidence="2" id="KW-0472">Membrane</keyword>
<accession>E2ANT0</accession>
<evidence type="ECO:0000313" key="3">
    <source>
        <dbReference type="EMBL" id="EFN64910.1"/>
    </source>
</evidence>
<evidence type="ECO:0000256" key="2">
    <source>
        <dbReference type="SAM" id="Phobius"/>
    </source>
</evidence>
<reference evidence="3 4" key="1">
    <citation type="journal article" date="2010" name="Science">
        <title>Genomic comparison of the ants Camponotus floridanus and Harpegnathos saltator.</title>
        <authorList>
            <person name="Bonasio R."/>
            <person name="Zhang G."/>
            <person name="Ye C."/>
            <person name="Mutti N.S."/>
            <person name="Fang X."/>
            <person name="Qin N."/>
            <person name="Donahue G."/>
            <person name="Yang P."/>
            <person name="Li Q."/>
            <person name="Li C."/>
            <person name="Zhang P."/>
            <person name="Huang Z."/>
            <person name="Berger S.L."/>
            <person name="Reinberg D."/>
            <person name="Wang J."/>
            <person name="Liebig J."/>
        </authorList>
    </citation>
    <scope>NUCLEOTIDE SEQUENCE [LARGE SCALE GENOMIC DNA]</scope>
    <source>
        <strain evidence="4">C129</strain>
    </source>
</reference>
<keyword evidence="2" id="KW-1133">Transmembrane helix</keyword>
<dbReference type="OrthoDB" id="409749at2759"/>
<gene>
    <name evidence="3" type="ORF">EAG_01949</name>
</gene>
<keyword evidence="2" id="KW-0812">Transmembrane</keyword>
<dbReference type="Proteomes" id="UP000000311">
    <property type="component" value="Unassembled WGS sequence"/>
</dbReference>
<evidence type="ECO:0000313" key="4">
    <source>
        <dbReference type="Proteomes" id="UP000000311"/>
    </source>
</evidence>
<feature type="compositionally biased region" description="Polar residues" evidence="1">
    <location>
        <begin position="294"/>
        <end position="305"/>
    </location>
</feature>
<dbReference type="EMBL" id="GL441332">
    <property type="protein sequence ID" value="EFN64910.1"/>
    <property type="molecule type" value="Genomic_DNA"/>
</dbReference>